<reference evidence="1 2" key="1">
    <citation type="submission" date="2019-02" db="EMBL/GenBank/DDBJ databases">
        <title>Hyunsoonleella sp., isolated from marine sediment.</title>
        <authorList>
            <person name="Liu B.-T."/>
        </authorList>
    </citation>
    <scope>NUCLEOTIDE SEQUENCE [LARGE SCALE GENOMIC DNA]</scope>
    <source>
        <strain evidence="1 2">T58</strain>
    </source>
</reference>
<protein>
    <submittedName>
        <fullName evidence="1">Uncharacterized protein</fullName>
    </submittedName>
</protein>
<keyword evidence="2" id="KW-1185">Reference proteome</keyword>
<accession>A0A4Q9FA92</accession>
<dbReference type="AlphaFoldDB" id="A0A4Q9FA92"/>
<sequence>MGFINLKDNDQDYKFGNRYSFNNWIAAKAGDNLSVLIRLQAPLFDEIDGTSPLLNPMMATTADTVISGGTFINSGFGLNYINKYGDLKGLRFAREISTPVYQDLNGIQLKQNCNFMFGLQYAMH</sequence>
<dbReference type="Proteomes" id="UP000291142">
    <property type="component" value="Unassembled WGS sequence"/>
</dbReference>
<dbReference type="OrthoDB" id="5450709at2"/>
<evidence type="ECO:0000313" key="1">
    <source>
        <dbReference type="EMBL" id="TBM99021.1"/>
    </source>
</evidence>
<dbReference type="RefSeq" id="WP_130965679.1">
    <property type="nucleotide sequence ID" value="NZ_SIRT01000018.1"/>
</dbReference>
<evidence type="ECO:0000313" key="2">
    <source>
        <dbReference type="Proteomes" id="UP000291142"/>
    </source>
</evidence>
<name>A0A4Q9FA92_9FLAO</name>
<proteinExistence type="predicted"/>
<dbReference type="EMBL" id="SIRT01000018">
    <property type="protein sequence ID" value="TBM99021.1"/>
    <property type="molecule type" value="Genomic_DNA"/>
</dbReference>
<organism evidence="1 2">
    <name type="scientific">Hyunsoonleella flava</name>
    <dbReference type="NCBI Taxonomy" id="2527939"/>
    <lineage>
        <taxon>Bacteria</taxon>
        <taxon>Pseudomonadati</taxon>
        <taxon>Bacteroidota</taxon>
        <taxon>Flavobacteriia</taxon>
        <taxon>Flavobacteriales</taxon>
        <taxon>Flavobacteriaceae</taxon>
    </lineage>
</organism>
<gene>
    <name evidence="1" type="ORF">EYD45_16015</name>
</gene>
<comment type="caution">
    <text evidence="1">The sequence shown here is derived from an EMBL/GenBank/DDBJ whole genome shotgun (WGS) entry which is preliminary data.</text>
</comment>